<protein>
    <recommendedName>
        <fullName evidence="3">HpcH/HpaI aldolase/citrate lyase domain-containing protein</fullName>
    </recommendedName>
</protein>
<evidence type="ECO:0000256" key="1">
    <source>
        <dbReference type="ARBA" id="ARBA00022723"/>
    </source>
</evidence>
<keyword evidence="5" id="KW-1185">Reference proteome</keyword>
<evidence type="ECO:0000313" key="4">
    <source>
        <dbReference type="EMBL" id="KOS37926.1"/>
    </source>
</evidence>
<evidence type="ECO:0000313" key="5">
    <source>
        <dbReference type="Proteomes" id="UP000037696"/>
    </source>
</evidence>
<proteinExistence type="predicted"/>
<sequence length="185" mass="19622">MPHVQNAQQARTLARLARFPPQGGRSFPPAALIGDSQSKTPAGKIIYDVWNDNIAVFCQIEDPEGVRNVDEICKVPGIDGISIGTGDLRMSMGLPGGTLDGDEDILLDGLYKICRAAAANDIPIMGFGSTPQILERRITMGWRAFIVHADFSGICNSAVQSISSCQGIADRVTASPVQNGAPGEN</sequence>
<accession>A0A0M8NRH5</accession>
<dbReference type="Pfam" id="PF03328">
    <property type="entry name" value="HpcH_HpaI"/>
    <property type="match status" value="1"/>
</dbReference>
<dbReference type="InterPro" id="IPR040442">
    <property type="entry name" value="Pyrv_kinase-like_dom_sf"/>
</dbReference>
<dbReference type="InterPro" id="IPR050251">
    <property type="entry name" value="HpcH-HpaI_aldolase"/>
</dbReference>
<name>A0A0M8NRH5_9EURO</name>
<dbReference type="Gene3D" id="3.20.20.60">
    <property type="entry name" value="Phosphoenolpyruvate-binding domains"/>
    <property type="match status" value="1"/>
</dbReference>
<dbReference type="OrthoDB" id="1621678at2759"/>
<organism evidence="4 5">
    <name type="scientific">Penicillium nordicum</name>
    <dbReference type="NCBI Taxonomy" id="229535"/>
    <lineage>
        <taxon>Eukaryota</taxon>
        <taxon>Fungi</taxon>
        <taxon>Dikarya</taxon>
        <taxon>Ascomycota</taxon>
        <taxon>Pezizomycotina</taxon>
        <taxon>Eurotiomycetes</taxon>
        <taxon>Eurotiomycetidae</taxon>
        <taxon>Eurotiales</taxon>
        <taxon>Aspergillaceae</taxon>
        <taxon>Penicillium</taxon>
    </lineage>
</organism>
<keyword evidence="1" id="KW-0479">Metal-binding</keyword>
<evidence type="ECO:0000256" key="2">
    <source>
        <dbReference type="ARBA" id="ARBA00023239"/>
    </source>
</evidence>
<gene>
    <name evidence="4" type="ORF">ACN38_g11266</name>
</gene>
<dbReference type="InterPro" id="IPR015813">
    <property type="entry name" value="Pyrv/PenolPyrv_kinase-like_dom"/>
</dbReference>
<dbReference type="SUPFAM" id="SSF51621">
    <property type="entry name" value="Phosphoenolpyruvate/pyruvate domain"/>
    <property type="match status" value="1"/>
</dbReference>
<dbReference type="EMBL" id="LHQQ01000284">
    <property type="protein sequence ID" value="KOS37926.1"/>
    <property type="molecule type" value="Genomic_DNA"/>
</dbReference>
<reference evidence="4 5" key="1">
    <citation type="submission" date="2015-08" db="EMBL/GenBank/DDBJ databases">
        <title>Genome sequencing of Penicillium nordicum.</title>
        <authorList>
            <person name="Nguyen H.D."/>
            <person name="Seifert K.A."/>
        </authorList>
    </citation>
    <scope>NUCLEOTIDE SEQUENCE [LARGE SCALE GENOMIC DNA]</scope>
    <source>
        <strain evidence="4 5">DAOMC 185683</strain>
    </source>
</reference>
<dbReference type="GO" id="GO:0046872">
    <property type="term" value="F:metal ion binding"/>
    <property type="evidence" value="ECO:0007669"/>
    <property type="project" value="UniProtKB-KW"/>
</dbReference>
<dbReference type="GO" id="GO:0005737">
    <property type="term" value="C:cytoplasm"/>
    <property type="evidence" value="ECO:0007669"/>
    <property type="project" value="TreeGrafter"/>
</dbReference>
<dbReference type="GO" id="GO:0016832">
    <property type="term" value="F:aldehyde-lyase activity"/>
    <property type="evidence" value="ECO:0007669"/>
    <property type="project" value="TreeGrafter"/>
</dbReference>
<dbReference type="AlphaFoldDB" id="A0A0M8NRH5"/>
<dbReference type="InterPro" id="IPR005000">
    <property type="entry name" value="Aldolase/citrate-lyase_domain"/>
</dbReference>
<evidence type="ECO:0000259" key="3">
    <source>
        <dbReference type="Pfam" id="PF03328"/>
    </source>
</evidence>
<dbReference type="Proteomes" id="UP000037696">
    <property type="component" value="Unassembled WGS sequence"/>
</dbReference>
<keyword evidence="2" id="KW-0456">Lyase</keyword>
<dbReference type="STRING" id="229535.A0A0M8NRH5"/>
<dbReference type="PANTHER" id="PTHR30502">
    <property type="entry name" value="2-KETO-3-DEOXY-L-RHAMNONATE ALDOLASE"/>
    <property type="match status" value="1"/>
</dbReference>
<comment type="caution">
    <text evidence="4">The sequence shown here is derived from an EMBL/GenBank/DDBJ whole genome shotgun (WGS) entry which is preliminary data.</text>
</comment>
<feature type="domain" description="HpcH/HpaI aldolase/citrate lyase" evidence="3">
    <location>
        <begin position="1"/>
        <end position="125"/>
    </location>
</feature>
<dbReference type="PANTHER" id="PTHR30502:SF8">
    <property type="entry name" value="SYNTHASE, PUTATIVE-RELATED"/>
    <property type="match status" value="1"/>
</dbReference>